<dbReference type="InterPro" id="IPR000719">
    <property type="entry name" value="Prot_kinase_dom"/>
</dbReference>
<dbReference type="PROSITE" id="PS50011">
    <property type="entry name" value="PROTEIN_KINASE_DOM"/>
    <property type="match status" value="1"/>
</dbReference>
<dbReference type="GO" id="GO:0004672">
    <property type="term" value="F:protein kinase activity"/>
    <property type="evidence" value="ECO:0007669"/>
    <property type="project" value="InterPro"/>
</dbReference>
<evidence type="ECO:0000313" key="2">
    <source>
        <dbReference type="EMBL" id="PNL63098.1"/>
    </source>
</evidence>
<dbReference type="InterPro" id="IPR011009">
    <property type="entry name" value="Kinase-like_dom_sf"/>
</dbReference>
<organism evidence="2 3">
    <name type="scientific">Legionella anisa</name>
    <dbReference type="NCBI Taxonomy" id="28082"/>
    <lineage>
        <taxon>Bacteria</taxon>
        <taxon>Pseudomonadati</taxon>
        <taxon>Pseudomonadota</taxon>
        <taxon>Gammaproteobacteria</taxon>
        <taxon>Legionellales</taxon>
        <taxon>Legionellaceae</taxon>
        <taxon>Legionella</taxon>
    </lineage>
</organism>
<evidence type="ECO:0000259" key="1">
    <source>
        <dbReference type="PROSITE" id="PS50011"/>
    </source>
</evidence>
<accession>A0AAX0WWX9</accession>
<dbReference type="AlphaFoldDB" id="A0AAX0WWX9"/>
<dbReference type="EMBL" id="NBTX02000004">
    <property type="protein sequence ID" value="PNL63098.1"/>
    <property type="molecule type" value="Genomic_DNA"/>
</dbReference>
<dbReference type="SUPFAM" id="SSF56112">
    <property type="entry name" value="Protein kinase-like (PK-like)"/>
    <property type="match status" value="1"/>
</dbReference>
<dbReference type="Gene3D" id="1.10.510.10">
    <property type="entry name" value="Transferase(Phosphotransferase) domain 1"/>
    <property type="match status" value="1"/>
</dbReference>
<reference evidence="2" key="1">
    <citation type="submission" date="2017-12" db="EMBL/GenBank/DDBJ databases">
        <title>FDA dAtabase for Regulatory Grade micrObial Sequences (FDA-ARGOS): Supporting development and validation of Infectious Disease Dx tests.</title>
        <authorList>
            <person name="Kerrigan L."/>
            <person name="Tallon L.J."/>
            <person name="Sadzewicz L."/>
            <person name="Sengamalay N."/>
            <person name="Ott S."/>
            <person name="Godinez A."/>
            <person name="Nagaraj S."/>
            <person name="Vavikolanu K."/>
            <person name="Vyas G."/>
            <person name="Nadendla S."/>
            <person name="Aluvathingal J."/>
            <person name="Sichtig H."/>
        </authorList>
    </citation>
    <scope>NUCLEOTIDE SEQUENCE [LARGE SCALE GENOMIC DNA]</scope>
    <source>
        <strain evidence="2">FDAARGOS_200</strain>
    </source>
</reference>
<keyword evidence="3" id="KW-1185">Reference proteome</keyword>
<protein>
    <recommendedName>
        <fullName evidence="1">Protein kinase domain-containing protein</fullName>
    </recommendedName>
</protein>
<dbReference type="RefSeq" id="WP_058388453.1">
    <property type="nucleotide sequence ID" value="NZ_CBCRWC010000004.1"/>
</dbReference>
<dbReference type="SMART" id="SM00220">
    <property type="entry name" value="S_TKc"/>
    <property type="match status" value="1"/>
</dbReference>
<comment type="caution">
    <text evidence="2">The sequence shown here is derived from an EMBL/GenBank/DDBJ whole genome shotgun (WGS) entry which is preliminary data.</text>
</comment>
<proteinExistence type="predicted"/>
<sequence length="615" mass="69620">MFAKVTSLFSTPKPKLPPKKEMGLLRDFDPGVLPSKDMKRFTKEVNELINRYNKTDDPQKIAVLKEIEAKIKEVECRYRQQHYAKSPGYQQAQAFLFKEIQYQYASLGVTSLAPKNSSPLSEIIANMSPEKADQLLGILINATEGTKKSGKKLNNELSDLYEKTDTSPEANAFRKFLSTHEVSILSTGNSKNFKVVRTKDGHEEVLKVDFRLSMPKNVEVHLREEISDLFMPVYAERSATCVDSEGNKICRGLVVTDFCKGGSVVEYRSTNLVEIAIQTGSIFQQMAGAMLDIQDAHCLFPDAKISNWLVDEDGNLQIGDTKSFLFTDTQGKYKSDVPGNKYCSFLNTNDFIPPEFYDSSFNADAAHAYILGKNLYYFTSGKLGTVDDGAKFDFDRNFFKIPTVGPAYKELIEALVKPDPAKRMPVREALDQLFMINNPSFRDVFTELKALKFGENDKIMNQFIREKQQLINATTNKKELAEILYDLRQTVTALKSDEAAKEVKNIINDYKSTAGLFTVGKNAKASRIEQSMSQLSIEERCHFMDSPKSKEVMKAIASHRHWGKSGKVYLTETGEIDTEKAAKHFKDFKAKFNEQFKKEPKTEQIEEQPTKSLEL</sequence>
<evidence type="ECO:0000313" key="3">
    <source>
        <dbReference type="Proteomes" id="UP000192511"/>
    </source>
</evidence>
<dbReference type="Proteomes" id="UP000192511">
    <property type="component" value="Unassembled WGS sequence"/>
</dbReference>
<feature type="domain" description="Protein kinase" evidence="1">
    <location>
        <begin position="161"/>
        <end position="435"/>
    </location>
</feature>
<dbReference type="GO" id="GO:0005524">
    <property type="term" value="F:ATP binding"/>
    <property type="evidence" value="ECO:0007669"/>
    <property type="project" value="InterPro"/>
</dbReference>
<name>A0AAX0WWX9_9GAMM</name>
<gene>
    <name evidence="2" type="ORF">A6J39_018905</name>
</gene>